<evidence type="ECO:0000313" key="2">
    <source>
        <dbReference type="EMBL" id="RKG32576.1"/>
    </source>
</evidence>
<reference evidence="2 3" key="1">
    <citation type="submission" date="2018-09" db="EMBL/GenBank/DDBJ databases">
        <title>The draft genome of Acinetobacter spp. strains.</title>
        <authorList>
            <person name="Qin J."/>
            <person name="Feng Y."/>
            <person name="Zong Z."/>
        </authorList>
    </citation>
    <scope>NUCLEOTIDE SEQUENCE [LARGE SCALE GENOMIC DNA]</scope>
    <source>
        <strain evidence="2 3">WCHAc060012</strain>
    </source>
</reference>
<accession>A0A3A8EGF2</accession>
<dbReference type="PANTHER" id="PTHR35519:SF2">
    <property type="entry name" value="PH DOMAIN PROTEIN"/>
    <property type="match status" value="1"/>
</dbReference>
<keyword evidence="3" id="KW-1185">Reference proteome</keyword>
<organism evidence="2 3">
    <name type="scientific">Acinetobacter tianfuensis</name>
    <dbReference type="NCBI Taxonomy" id="2419603"/>
    <lineage>
        <taxon>Bacteria</taxon>
        <taxon>Pseudomonadati</taxon>
        <taxon>Pseudomonadota</taxon>
        <taxon>Gammaproteobacteria</taxon>
        <taxon>Moraxellales</taxon>
        <taxon>Moraxellaceae</taxon>
        <taxon>Acinetobacter</taxon>
    </lineage>
</organism>
<evidence type="ECO:0000313" key="3">
    <source>
        <dbReference type="Proteomes" id="UP000282388"/>
    </source>
</evidence>
<dbReference type="Proteomes" id="UP000282388">
    <property type="component" value="Unassembled WGS sequence"/>
</dbReference>
<protein>
    <submittedName>
        <fullName evidence="2">DUF4112 domain-containing protein</fullName>
    </submittedName>
</protein>
<dbReference type="AlphaFoldDB" id="A0A3A8EGF2"/>
<keyword evidence="1" id="KW-0472">Membrane</keyword>
<gene>
    <name evidence="2" type="ORF">D7V32_05120</name>
</gene>
<keyword evidence="1" id="KW-1133">Transmembrane helix</keyword>
<dbReference type="InterPro" id="IPR025187">
    <property type="entry name" value="DUF4112"/>
</dbReference>
<proteinExistence type="predicted"/>
<dbReference type="EMBL" id="RAXV01000008">
    <property type="protein sequence ID" value="RKG32576.1"/>
    <property type="molecule type" value="Genomic_DNA"/>
</dbReference>
<dbReference type="OrthoDB" id="513552at2"/>
<sequence length="202" mass="22775">MASADRQNKIEKRMSHQDIIRLERDLAKFANMMDSVVRIPFTRQGVGADAALSTIPIAGDAAGFVLTCYAIYKAKQIGVPQEKLTPVMKMAAVDAVVGFIPVAGTVFDIFIRPSRKALDVVHEHIRTEYQIQSDSHVVHPFLHEKLEQKQQQSAFWRNPVIAWLWLHIPDLLGLFFIVLLGIAMWIGGTALWQWYQSFMTGG</sequence>
<dbReference type="Pfam" id="PF13430">
    <property type="entry name" value="DUF4112"/>
    <property type="match status" value="1"/>
</dbReference>
<name>A0A3A8EGF2_9GAMM</name>
<dbReference type="PANTHER" id="PTHR35519">
    <property type="entry name" value="MEMBRANE PROTEINS"/>
    <property type="match status" value="1"/>
</dbReference>
<feature type="transmembrane region" description="Helical" evidence="1">
    <location>
        <begin position="171"/>
        <end position="195"/>
    </location>
</feature>
<evidence type="ECO:0000256" key="1">
    <source>
        <dbReference type="SAM" id="Phobius"/>
    </source>
</evidence>
<comment type="caution">
    <text evidence="2">The sequence shown here is derived from an EMBL/GenBank/DDBJ whole genome shotgun (WGS) entry which is preliminary data.</text>
</comment>
<dbReference type="RefSeq" id="WP_120401837.1">
    <property type="nucleotide sequence ID" value="NZ_RAXV01000008.1"/>
</dbReference>
<keyword evidence="1" id="KW-0812">Transmembrane</keyword>